<dbReference type="Gene3D" id="2.60.40.10">
    <property type="entry name" value="Immunoglobulins"/>
    <property type="match status" value="1"/>
</dbReference>
<sequence>MRNAIFTLAIFVTALLAAYPGQAQVSFGEATKFNDGWLFRLTDDSTIVNPAFNDSEWRKLRLPHGWSIEGQLSPSLASCTGYLPGGIAWYRKHFKITDDAARHYIYFEGVYNRSEVYLNGHLLGKRPNGYISFLYDMTPYLKEGDNVLSVRVDHSRYADSRWYTGSGIYRDVWLIAAPEIHLAQWGTGWYATSLTDRQATIAVDMEVQKHIVTREKLELSATLYDAAGKQVAQRRTRVSDGKEGITKETLTLKVTKPHRWNLNDPYLYTLKAELLSNGKRIDGCETKVGLRTLDFDPNKGFALNGNWMKVKGVCLH</sequence>
<evidence type="ECO:0000313" key="8">
    <source>
        <dbReference type="Proteomes" id="UP000433928"/>
    </source>
</evidence>
<feature type="non-terminal residue" evidence="7">
    <location>
        <position position="316"/>
    </location>
</feature>
<dbReference type="RefSeq" id="WP_394810944.1">
    <property type="nucleotide sequence ID" value="NZ_WCUG01000333.1"/>
</dbReference>
<feature type="chain" id="PRO_5026071130" evidence="4">
    <location>
        <begin position="24"/>
        <end position="316"/>
    </location>
</feature>
<keyword evidence="2 7" id="KW-0378">Hydrolase</keyword>
<keyword evidence="3" id="KW-0326">Glycosidase</keyword>
<feature type="domain" description="Glycosyl hydrolases family 2 sugar binding" evidence="6">
    <location>
        <begin position="86"/>
        <end position="178"/>
    </location>
</feature>
<dbReference type="PANTHER" id="PTHR42732:SF1">
    <property type="entry name" value="BETA-MANNOSIDASE"/>
    <property type="match status" value="1"/>
</dbReference>
<dbReference type="Pfam" id="PF02837">
    <property type="entry name" value="Glyco_hydro_2_N"/>
    <property type="match status" value="1"/>
</dbReference>
<dbReference type="SUPFAM" id="SSF49303">
    <property type="entry name" value="beta-Galactosidase/glucuronidase domain"/>
    <property type="match status" value="1"/>
</dbReference>
<evidence type="ECO:0000256" key="3">
    <source>
        <dbReference type="ARBA" id="ARBA00023295"/>
    </source>
</evidence>
<comment type="caution">
    <text evidence="7">The sequence shown here is derived from an EMBL/GenBank/DDBJ whole genome shotgun (WGS) entry which is preliminary data.</text>
</comment>
<evidence type="ECO:0000256" key="4">
    <source>
        <dbReference type="SAM" id="SignalP"/>
    </source>
</evidence>
<keyword evidence="4" id="KW-0732">Signal</keyword>
<evidence type="ECO:0000259" key="6">
    <source>
        <dbReference type="Pfam" id="PF02837"/>
    </source>
</evidence>
<dbReference type="Gene3D" id="2.60.120.260">
    <property type="entry name" value="Galactose-binding domain-like"/>
    <property type="match status" value="1"/>
</dbReference>
<dbReference type="InterPro" id="IPR006102">
    <property type="entry name" value="Ig-like_GH2"/>
</dbReference>
<dbReference type="GO" id="GO:0004553">
    <property type="term" value="F:hydrolase activity, hydrolyzing O-glycosyl compounds"/>
    <property type="evidence" value="ECO:0007669"/>
    <property type="project" value="InterPro"/>
</dbReference>
<comment type="similarity">
    <text evidence="1">Belongs to the glycosyl hydrolase 2 family.</text>
</comment>
<dbReference type="Proteomes" id="UP000433928">
    <property type="component" value="Unassembled WGS sequence"/>
</dbReference>
<evidence type="ECO:0000259" key="5">
    <source>
        <dbReference type="Pfam" id="PF00703"/>
    </source>
</evidence>
<dbReference type="InterPro" id="IPR008979">
    <property type="entry name" value="Galactose-bd-like_sf"/>
</dbReference>
<name>A0A6I0K7F8_BACUN</name>
<dbReference type="AlphaFoldDB" id="A0A6I0K7F8"/>
<dbReference type="GO" id="GO:0005975">
    <property type="term" value="P:carbohydrate metabolic process"/>
    <property type="evidence" value="ECO:0007669"/>
    <property type="project" value="InterPro"/>
</dbReference>
<evidence type="ECO:0000313" key="7">
    <source>
        <dbReference type="EMBL" id="KAB4155122.1"/>
    </source>
</evidence>
<dbReference type="EMBL" id="WCUG01000333">
    <property type="protein sequence ID" value="KAB4155122.1"/>
    <property type="molecule type" value="Genomic_DNA"/>
</dbReference>
<reference evidence="7 8" key="1">
    <citation type="journal article" date="2019" name="Nat. Med.">
        <title>A library of human gut bacterial isolates paired with longitudinal multiomics data enables mechanistic microbiome research.</title>
        <authorList>
            <person name="Poyet M."/>
            <person name="Groussin M."/>
            <person name="Gibbons S.M."/>
            <person name="Avila-Pacheco J."/>
            <person name="Jiang X."/>
            <person name="Kearney S.M."/>
            <person name="Perrotta A.R."/>
            <person name="Berdy B."/>
            <person name="Zhao S."/>
            <person name="Lieberman T.D."/>
            <person name="Swanson P.K."/>
            <person name="Smith M."/>
            <person name="Roesemann S."/>
            <person name="Alexander J.E."/>
            <person name="Rich S.A."/>
            <person name="Livny J."/>
            <person name="Vlamakis H."/>
            <person name="Clish C."/>
            <person name="Bullock K."/>
            <person name="Deik A."/>
            <person name="Scott J."/>
            <person name="Pierce K.A."/>
            <person name="Xavier R.J."/>
            <person name="Alm E.J."/>
        </authorList>
    </citation>
    <scope>NUCLEOTIDE SEQUENCE [LARGE SCALE GENOMIC DNA]</scope>
    <source>
        <strain evidence="7 8">BIOML-A27</strain>
    </source>
</reference>
<dbReference type="SUPFAM" id="SSF49785">
    <property type="entry name" value="Galactose-binding domain-like"/>
    <property type="match status" value="1"/>
</dbReference>
<evidence type="ECO:0000256" key="1">
    <source>
        <dbReference type="ARBA" id="ARBA00007401"/>
    </source>
</evidence>
<dbReference type="InterPro" id="IPR036156">
    <property type="entry name" value="Beta-gal/glucu_dom_sf"/>
</dbReference>
<protein>
    <submittedName>
        <fullName evidence="7">Glycoside hydrolase family 2</fullName>
    </submittedName>
</protein>
<gene>
    <name evidence="7" type="ORF">GAQ59_24855</name>
</gene>
<evidence type="ECO:0000256" key="2">
    <source>
        <dbReference type="ARBA" id="ARBA00022801"/>
    </source>
</evidence>
<dbReference type="PANTHER" id="PTHR42732">
    <property type="entry name" value="BETA-GALACTOSIDASE"/>
    <property type="match status" value="1"/>
</dbReference>
<dbReference type="InterPro" id="IPR013783">
    <property type="entry name" value="Ig-like_fold"/>
</dbReference>
<feature type="domain" description="Glycoside hydrolase family 2 immunoglobulin-like beta-sandwich" evidence="5">
    <location>
        <begin position="191"/>
        <end position="291"/>
    </location>
</feature>
<dbReference type="Pfam" id="PF00703">
    <property type="entry name" value="Glyco_hydro_2"/>
    <property type="match status" value="1"/>
</dbReference>
<feature type="signal peptide" evidence="4">
    <location>
        <begin position="1"/>
        <end position="23"/>
    </location>
</feature>
<proteinExistence type="inferred from homology"/>
<accession>A0A6I0K7F8</accession>
<dbReference type="InterPro" id="IPR051913">
    <property type="entry name" value="GH2_Domain-Containing"/>
</dbReference>
<dbReference type="InterPro" id="IPR006104">
    <property type="entry name" value="Glyco_hydro_2_N"/>
</dbReference>
<organism evidence="7 8">
    <name type="scientific">Bacteroides uniformis</name>
    <dbReference type="NCBI Taxonomy" id="820"/>
    <lineage>
        <taxon>Bacteria</taxon>
        <taxon>Pseudomonadati</taxon>
        <taxon>Bacteroidota</taxon>
        <taxon>Bacteroidia</taxon>
        <taxon>Bacteroidales</taxon>
        <taxon>Bacteroidaceae</taxon>
        <taxon>Bacteroides</taxon>
    </lineage>
</organism>